<evidence type="ECO:0000313" key="2">
    <source>
        <dbReference type="Proteomes" id="UP000290013"/>
    </source>
</evidence>
<evidence type="ECO:0000313" key="1">
    <source>
        <dbReference type="EMBL" id="VFB03523.1"/>
    </source>
</evidence>
<organism evidence="1 2">
    <name type="scientific">Chryseobacterium taihuense</name>
    <dbReference type="NCBI Taxonomy" id="1141221"/>
    <lineage>
        <taxon>Bacteria</taxon>
        <taxon>Pseudomonadati</taxon>
        <taxon>Bacteroidota</taxon>
        <taxon>Flavobacteriia</taxon>
        <taxon>Flavobacteriales</taxon>
        <taxon>Weeksellaceae</taxon>
        <taxon>Chryseobacterium group</taxon>
        <taxon>Chryseobacterium</taxon>
    </lineage>
</organism>
<dbReference type="KEGG" id="ctai:NCTC12078_01538"/>
<dbReference type="Proteomes" id="UP000290013">
    <property type="component" value="Chromosome"/>
</dbReference>
<dbReference type="RefSeq" id="WP_130914115.1">
    <property type="nucleotide sequence ID" value="NZ_LR215974.1"/>
</dbReference>
<proteinExistence type="predicted"/>
<name>A0A4U8WBN9_9FLAO</name>
<dbReference type="AlphaFoldDB" id="A0A4U8WBN9"/>
<protein>
    <submittedName>
        <fullName evidence="1">Uncharacterized protein</fullName>
    </submittedName>
</protein>
<dbReference type="SUPFAM" id="SSF56925">
    <property type="entry name" value="OMPA-like"/>
    <property type="match status" value="1"/>
</dbReference>
<dbReference type="InterPro" id="IPR011250">
    <property type="entry name" value="OMP/PagP_B-barrel"/>
</dbReference>
<sequence length="194" mass="22728">MIKKEILVFKNCSRLKQNLSISFLWISALMFSQDYPVKFGVKAGWNYSNVNAIDEFGQPSGYLSDIIDEAYAGILIEKQISSKSYLQISPTVSFTESVTFIELPMYYRCEVYKRFSVLVGPKLNYIPDEQYNNFYYFRKRLGISADIGINYKISNHFTLEGTFSKGFTKQFDQLILTYYQARRDVYRIGVNYYF</sequence>
<gene>
    <name evidence="1" type="ORF">NCTC12078_01538</name>
</gene>
<reference evidence="1 2" key="1">
    <citation type="submission" date="2019-02" db="EMBL/GenBank/DDBJ databases">
        <authorList>
            <consortium name="Pathogen Informatics"/>
        </authorList>
    </citation>
    <scope>NUCLEOTIDE SEQUENCE [LARGE SCALE GENOMIC DNA]</scope>
    <source>
        <strain evidence="1 2">3012STDY6944375</strain>
    </source>
</reference>
<accession>A0A4U8WBN9</accession>
<dbReference type="EMBL" id="LR215974">
    <property type="protein sequence ID" value="VFB03523.1"/>
    <property type="molecule type" value="Genomic_DNA"/>
</dbReference>